<feature type="transmembrane region" description="Helical" evidence="1">
    <location>
        <begin position="232"/>
        <end position="254"/>
    </location>
</feature>
<protein>
    <recommendedName>
        <fullName evidence="4">ABC transporter permease</fullName>
    </recommendedName>
</protein>
<feature type="transmembrane region" description="Helical" evidence="1">
    <location>
        <begin position="150"/>
        <end position="169"/>
    </location>
</feature>
<evidence type="ECO:0008006" key="4">
    <source>
        <dbReference type="Google" id="ProtNLM"/>
    </source>
</evidence>
<reference evidence="3" key="1">
    <citation type="journal article" date="2019" name="Int. J. Syst. Evol. Microbiol.">
        <title>The Global Catalogue of Microorganisms (GCM) 10K type strain sequencing project: providing services to taxonomists for standard genome sequencing and annotation.</title>
        <authorList>
            <consortium name="The Broad Institute Genomics Platform"/>
            <consortium name="The Broad Institute Genome Sequencing Center for Infectious Disease"/>
            <person name="Wu L."/>
            <person name="Ma J."/>
        </authorList>
    </citation>
    <scope>NUCLEOTIDE SEQUENCE [LARGE SCALE GENOMIC DNA]</scope>
    <source>
        <strain evidence="3">KCTC 42217</strain>
    </source>
</reference>
<keyword evidence="1" id="KW-0472">Membrane</keyword>
<comment type="caution">
    <text evidence="2">The sequence shown here is derived from an EMBL/GenBank/DDBJ whole genome shotgun (WGS) entry which is preliminary data.</text>
</comment>
<feature type="transmembrane region" description="Helical" evidence="1">
    <location>
        <begin position="25"/>
        <end position="45"/>
    </location>
</feature>
<keyword evidence="1" id="KW-1133">Transmembrane helix</keyword>
<name>A0ABW4ZP81_9SPHI</name>
<organism evidence="2 3">
    <name type="scientific">Paradesertivirga mongoliensis</name>
    <dbReference type="NCBI Taxonomy" id="2100740"/>
    <lineage>
        <taxon>Bacteria</taxon>
        <taxon>Pseudomonadati</taxon>
        <taxon>Bacteroidota</taxon>
        <taxon>Sphingobacteriia</taxon>
        <taxon>Sphingobacteriales</taxon>
        <taxon>Sphingobacteriaceae</taxon>
        <taxon>Paradesertivirga</taxon>
    </lineage>
</organism>
<evidence type="ECO:0000313" key="2">
    <source>
        <dbReference type="EMBL" id="MFD2163404.1"/>
    </source>
</evidence>
<keyword evidence="3" id="KW-1185">Reference proteome</keyword>
<feature type="transmembrane region" description="Helical" evidence="1">
    <location>
        <begin position="100"/>
        <end position="125"/>
    </location>
</feature>
<dbReference type="Proteomes" id="UP001597387">
    <property type="component" value="Unassembled WGS sequence"/>
</dbReference>
<keyword evidence="1" id="KW-0812">Transmembrane</keyword>
<proteinExistence type="predicted"/>
<gene>
    <name evidence="2" type="ORF">ACFSJU_13435</name>
</gene>
<feature type="transmembrane region" description="Helical" evidence="1">
    <location>
        <begin position="57"/>
        <end position="79"/>
    </location>
</feature>
<dbReference type="EMBL" id="JBHUHZ010000002">
    <property type="protein sequence ID" value="MFD2163404.1"/>
    <property type="molecule type" value="Genomic_DNA"/>
</dbReference>
<evidence type="ECO:0000256" key="1">
    <source>
        <dbReference type="SAM" id="Phobius"/>
    </source>
</evidence>
<dbReference type="RefSeq" id="WP_255900928.1">
    <property type="nucleotide sequence ID" value="NZ_JAFMZO010000002.1"/>
</dbReference>
<accession>A0ABW4ZP81</accession>
<feature type="transmembrane region" description="Helical" evidence="1">
    <location>
        <begin position="181"/>
        <end position="202"/>
    </location>
</feature>
<evidence type="ECO:0000313" key="3">
    <source>
        <dbReference type="Proteomes" id="UP001597387"/>
    </source>
</evidence>
<sequence>MNQTFNLNRFSKLFVKHTADNYKTYLMSFAVLLGVLFISMGFIAYVDNNGLSARTQIPFFIFVYILAGSIFTSIIFSDLGNKRKAISILTLPASHFEKYLVGWVYSFVIFQLLFIPSFYLVVIIIQTLSPIKEFSNDEKLMDLFSEKQKVYFVFYLFAALHAVALWGSVFFKKHHFIKTAFVFLIGVFALSYLNNQFIQFIISEGVGTSTPFGRIGVRENGGITMVVIKNDYIYSALAVAAVVILMWTSTFFRLKEKEV</sequence>